<dbReference type="STRING" id="415747.SAMN03097708_02003"/>
<dbReference type="Pfam" id="PF07811">
    <property type="entry name" value="TadE"/>
    <property type="match status" value="1"/>
</dbReference>
<keyword evidence="3" id="KW-1185">Reference proteome</keyword>
<feature type="domain" description="TadE-like" evidence="1">
    <location>
        <begin position="10"/>
        <end position="52"/>
    </location>
</feature>
<evidence type="ECO:0000313" key="2">
    <source>
        <dbReference type="EMBL" id="SCZ60190.1"/>
    </source>
</evidence>
<dbReference type="AlphaFoldDB" id="A0A1G5QF94"/>
<protein>
    <submittedName>
        <fullName evidence="2">TadE-like protein</fullName>
    </submittedName>
</protein>
<gene>
    <name evidence="2" type="ORF">SAMN03097708_02003</name>
</gene>
<evidence type="ECO:0000259" key="1">
    <source>
        <dbReference type="Pfam" id="PF07811"/>
    </source>
</evidence>
<proteinExistence type="predicted"/>
<dbReference type="InterPro" id="IPR012495">
    <property type="entry name" value="TadE-like_dom"/>
</dbReference>
<dbReference type="EMBL" id="FMWD01000005">
    <property type="protein sequence ID" value="SCZ60190.1"/>
    <property type="molecule type" value="Genomic_DNA"/>
</dbReference>
<dbReference type="RefSeq" id="WP_092996159.1">
    <property type="nucleotide sequence ID" value="NZ_FMWD01000005.1"/>
</dbReference>
<dbReference type="OrthoDB" id="6948598at2"/>
<accession>A0A1G5QF94</accession>
<sequence length="159" mass="17538">MWQKGMRQKGISTVEFALVGLLFFTLLFGIIEAGRAFFAWNMIEEATRRAARIAAVCPFDHSSVRRAAIFEAADGGTESRVLQGMNTGHVSVEYLNMDGAATLSYEDAAFVRVAITGYSYQLFFPFSSFTLPDSSTTVPVESLGYVPEWNVRTCFGTFG</sequence>
<name>A0A1G5QF94_9GAMM</name>
<dbReference type="InterPro" id="IPR012902">
    <property type="entry name" value="N_methyl_site"/>
</dbReference>
<dbReference type="Proteomes" id="UP000199648">
    <property type="component" value="Unassembled WGS sequence"/>
</dbReference>
<dbReference type="PROSITE" id="PS00409">
    <property type="entry name" value="PROKAR_NTER_METHYL"/>
    <property type="match status" value="1"/>
</dbReference>
<organism evidence="2 3">
    <name type="scientific">Thiohalomonas denitrificans</name>
    <dbReference type="NCBI Taxonomy" id="415747"/>
    <lineage>
        <taxon>Bacteria</taxon>
        <taxon>Pseudomonadati</taxon>
        <taxon>Pseudomonadota</taxon>
        <taxon>Gammaproteobacteria</taxon>
        <taxon>Thiohalomonadales</taxon>
        <taxon>Thiohalomonadaceae</taxon>
        <taxon>Thiohalomonas</taxon>
    </lineage>
</organism>
<reference evidence="2 3" key="1">
    <citation type="submission" date="2016-10" db="EMBL/GenBank/DDBJ databases">
        <authorList>
            <person name="de Groot N.N."/>
        </authorList>
    </citation>
    <scope>NUCLEOTIDE SEQUENCE [LARGE SCALE GENOMIC DNA]</scope>
    <source>
        <strain evidence="2 3">HLD2</strain>
    </source>
</reference>
<evidence type="ECO:0000313" key="3">
    <source>
        <dbReference type="Proteomes" id="UP000199648"/>
    </source>
</evidence>